<protein>
    <submittedName>
        <fullName evidence="2">Uncharacterized protein</fullName>
    </submittedName>
</protein>
<organism evidence="2 3">
    <name type="scientific">Cercophora newfieldiana</name>
    <dbReference type="NCBI Taxonomy" id="92897"/>
    <lineage>
        <taxon>Eukaryota</taxon>
        <taxon>Fungi</taxon>
        <taxon>Dikarya</taxon>
        <taxon>Ascomycota</taxon>
        <taxon>Pezizomycotina</taxon>
        <taxon>Sordariomycetes</taxon>
        <taxon>Sordariomycetidae</taxon>
        <taxon>Sordariales</taxon>
        <taxon>Lasiosphaeriaceae</taxon>
        <taxon>Cercophora</taxon>
    </lineage>
</organism>
<name>A0AA40CMA3_9PEZI</name>
<evidence type="ECO:0000256" key="1">
    <source>
        <dbReference type="SAM" id="MobiDB-lite"/>
    </source>
</evidence>
<dbReference type="AlphaFoldDB" id="A0AA40CMA3"/>
<gene>
    <name evidence="2" type="ORF">B0T16DRAFT_392232</name>
</gene>
<evidence type="ECO:0000313" key="2">
    <source>
        <dbReference type="EMBL" id="KAK0643760.1"/>
    </source>
</evidence>
<dbReference type="EMBL" id="JAULSV010000005">
    <property type="protein sequence ID" value="KAK0643760.1"/>
    <property type="molecule type" value="Genomic_DNA"/>
</dbReference>
<dbReference type="Proteomes" id="UP001174936">
    <property type="component" value="Unassembled WGS sequence"/>
</dbReference>
<feature type="region of interest" description="Disordered" evidence="1">
    <location>
        <begin position="166"/>
        <end position="222"/>
    </location>
</feature>
<sequence>MASPPASATTRITQITDLLGSRRTRIASLRLLSLNGNFLDDIAAMGDLSTLAEIGCLFQCLMDIPYLCGFSKPVDRAIAKLLLHATKGCEVRLARLRSQRSHDSLYWQLPSEVETKEILEIYRSFLHYITCQHCSSSPVKDPSLMEAKRKLHKLCPRINNLSRWSPSPIREVSGHSWTDSPATRPKSNSATPSGSTMSATPKSTTKIPALAPVPKHDGKANPQGNLLATPPDTMTPACEAHLTVPTLRLSREPNLRVSAPRRSQRKYTARLRVVNGMVEEVTQPFSSPHDENGLTESRDAKIKAGAQLDREIFLIFTTLTS</sequence>
<accession>A0AA40CMA3</accession>
<feature type="compositionally biased region" description="Polar residues" evidence="1">
    <location>
        <begin position="175"/>
        <end position="206"/>
    </location>
</feature>
<reference evidence="2" key="1">
    <citation type="submission" date="2023-06" db="EMBL/GenBank/DDBJ databases">
        <title>Genome-scale phylogeny and comparative genomics of the fungal order Sordariales.</title>
        <authorList>
            <consortium name="Lawrence Berkeley National Laboratory"/>
            <person name="Hensen N."/>
            <person name="Bonometti L."/>
            <person name="Westerberg I."/>
            <person name="Brannstrom I.O."/>
            <person name="Guillou S."/>
            <person name="Cros-Aarteil S."/>
            <person name="Calhoun S."/>
            <person name="Haridas S."/>
            <person name="Kuo A."/>
            <person name="Mondo S."/>
            <person name="Pangilinan J."/>
            <person name="Riley R."/>
            <person name="Labutti K."/>
            <person name="Andreopoulos B."/>
            <person name="Lipzen A."/>
            <person name="Chen C."/>
            <person name="Yanf M."/>
            <person name="Daum C."/>
            <person name="Ng V."/>
            <person name="Clum A."/>
            <person name="Steindorff A."/>
            <person name="Ohm R."/>
            <person name="Martin F."/>
            <person name="Silar P."/>
            <person name="Natvig D."/>
            <person name="Lalanne C."/>
            <person name="Gautier V."/>
            <person name="Ament-Velasquez S.L."/>
            <person name="Kruys A."/>
            <person name="Hutchinson M.I."/>
            <person name="Powell A.J."/>
            <person name="Barry K."/>
            <person name="Miller A.N."/>
            <person name="Grigoriev I.V."/>
            <person name="Debuchy R."/>
            <person name="Gladieux P."/>
            <person name="Thoren M.H."/>
            <person name="Johannesson H."/>
        </authorList>
    </citation>
    <scope>NUCLEOTIDE SEQUENCE</scope>
    <source>
        <strain evidence="2">SMH2532-1</strain>
    </source>
</reference>
<comment type="caution">
    <text evidence="2">The sequence shown here is derived from an EMBL/GenBank/DDBJ whole genome shotgun (WGS) entry which is preliminary data.</text>
</comment>
<evidence type="ECO:0000313" key="3">
    <source>
        <dbReference type="Proteomes" id="UP001174936"/>
    </source>
</evidence>
<keyword evidence="3" id="KW-1185">Reference proteome</keyword>
<proteinExistence type="predicted"/>